<reference evidence="1 2" key="1">
    <citation type="journal article" date="2019" name="Sci. Rep.">
        <title>Orb-weaving spider Araneus ventricosus genome elucidates the spidroin gene catalogue.</title>
        <authorList>
            <person name="Kono N."/>
            <person name="Nakamura H."/>
            <person name="Ohtoshi R."/>
            <person name="Moran D.A.P."/>
            <person name="Shinohara A."/>
            <person name="Yoshida Y."/>
            <person name="Fujiwara M."/>
            <person name="Mori M."/>
            <person name="Tomita M."/>
            <person name="Arakawa K."/>
        </authorList>
    </citation>
    <scope>NUCLEOTIDE SEQUENCE [LARGE SCALE GENOMIC DNA]</scope>
</reference>
<dbReference type="InterPro" id="IPR052709">
    <property type="entry name" value="Transposase-MT_Hybrid"/>
</dbReference>
<evidence type="ECO:0000313" key="2">
    <source>
        <dbReference type="Proteomes" id="UP000499080"/>
    </source>
</evidence>
<protein>
    <recommendedName>
        <fullName evidence="3">Mos1 transposase HTH domain-containing protein</fullName>
    </recommendedName>
</protein>
<proteinExistence type="predicted"/>
<gene>
    <name evidence="1" type="ORF">AVEN_136724_1</name>
</gene>
<sequence>MVGQLETYSNVEVRGSVRFSWAKRFTNTEIHSEVSAVYVPHAMSRPAVVKWCQQFEDCRTNLTDVERQGRPATVSTSDIVQRMEDIILNNGRVSVAHTAQNVGISVGSTPCDIHVFCKLKEHLGGRQFSSDGFHRQGIE</sequence>
<accession>A0A4Y2EWA1</accession>
<organism evidence="1 2">
    <name type="scientific">Araneus ventricosus</name>
    <name type="common">Orbweaver spider</name>
    <name type="synonym">Epeira ventricosa</name>
    <dbReference type="NCBI Taxonomy" id="182803"/>
    <lineage>
        <taxon>Eukaryota</taxon>
        <taxon>Metazoa</taxon>
        <taxon>Ecdysozoa</taxon>
        <taxon>Arthropoda</taxon>
        <taxon>Chelicerata</taxon>
        <taxon>Arachnida</taxon>
        <taxon>Araneae</taxon>
        <taxon>Araneomorphae</taxon>
        <taxon>Entelegynae</taxon>
        <taxon>Araneoidea</taxon>
        <taxon>Araneidae</taxon>
        <taxon>Araneus</taxon>
    </lineage>
</organism>
<keyword evidence="2" id="KW-1185">Reference proteome</keyword>
<dbReference type="AlphaFoldDB" id="A0A4Y2EWA1"/>
<dbReference type="PANTHER" id="PTHR46060:SF1">
    <property type="entry name" value="MARINER MOS1 TRANSPOSASE-LIKE PROTEIN"/>
    <property type="match status" value="1"/>
</dbReference>
<dbReference type="EMBL" id="BGPR01000700">
    <property type="protein sequence ID" value="GBM32174.1"/>
    <property type="molecule type" value="Genomic_DNA"/>
</dbReference>
<evidence type="ECO:0008006" key="3">
    <source>
        <dbReference type="Google" id="ProtNLM"/>
    </source>
</evidence>
<evidence type="ECO:0000313" key="1">
    <source>
        <dbReference type="EMBL" id="GBM32174.1"/>
    </source>
</evidence>
<dbReference type="OrthoDB" id="8189655at2759"/>
<comment type="caution">
    <text evidence="1">The sequence shown here is derived from an EMBL/GenBank/DDBJ whole genome shotgun (WGS) entry which is preliminary data.</text>
</comment>
<dbReference type="Proteomes" id="UP000499080">
    <property type="component" value="Unassembled WGS sequence"/>
</dbReference>
<dbReference type="PANTHER" id="PTHR46060">
    <property type="entry name" value="MARINER MOS1 TRANSPOSASE-LIKE PROTEIN"/>
    <property type="match status" value="1"/>
</dbReference>
<name>A0A4Y2EWA1_ARAVE</name>